<dbReference type="CDD" id="cd24015">
    <property type="entry name" value="ASKHA_NBD_PanK-III"/>
    <property type="match status" value="1"/>
</dbReference>
<dbReference type="NCBIfam" id="TIGR00671">
    <property type="entry name" value="baf"/>
    <property type="match status" value="1"/>
</dbReference>
<keyword evidence="11 16" id="KW-0067">ATP-binding</keyword>
<comment type="cofactor">
    <cofactor evidence="2">
        <name>K(+)</name>
        <dbReference type="ChEBI" id="CHEBI:29103"/>
    </cofactor>
</comment>
<keyword evidence="18" id="KW-1185">Reference proteome</keyword>
<keyword evidence="7 16" id="KW-0963">Cytoplasm</keyword>
<keyword evidence="12 16" id="KW-0630">Potassium</keyword>
<evidence type="ECO:0000256" key="8">
    <source>
        <dbReference type="ARBA" id="ARBA00022679"/>
    </source>
</evidence>
<name>A0ABS8EIZ6_9FLAO</name>
<comment type="subunit">
    <text evidence="5 16">Homodimer.</text>
</comment>
<evidence type="ECO:0000256" key="11">
    <source>
        <dbReference type="ARBA" id="ARBA00022840"/>
    </source>
</evidence>
<feature type="binding site" evidence="16">
    <location>
        <begin position="94"/>
        <end position="97"/>
    </location>
    <ligand>
        <name>substrate</name>
    </ligand>
</feature>
<comment type="caution">
    <text evidence="17">The sequence shown here is derived from an EMBL/GenBank/DDBJ whole genome shotgun (WGS) entry which is preliminary data.</text>
</comment>
<keyword evidence="13 16" id="KW-0173">Coenzyme A biosynthesis</keyword>
<evidence type="ECO:0000256" key="2">
    <source>
        <dbReference type="ARBA" id="ARBA00001958"/>
    </source>
</evidence>
<evidence type="ECO:0000256" key="16">
    <source>
        <dbReference type="HAMAP-Rule" id="MF_01274"/>
    </source>
</evidence>
<dbReference type="EC" id="2.7.1.33" evidence="6 16"/>
<evidence type="ECO:0000313" key="17">
    <source>
        <dbReference type="EMBL" id="MCC1483173.1"/>
    </source>
</evidence>
<feature type="binding site" evidence="16">
    <location>
        <begin position="6"/>
        <end position="13"/>
    </location>
    <ligand>
        <name>ATP</name>
        <dbReference type="ChEBI" id="CHEBI:30616"/>
    </ligand>
</feature>
<gene>
    <name evidence="16" type="primary">coaX</name>
    <name evidence="17" type="ORF">J1C55_01105</name>
</gene>
<dbReference type="InterPro" id="IPR004619">
    <property type="entry name" value="Type_III_PanK"/>
</dbReference>
<feature type="binding site" evidence="16">
    <location>
        <position position="87"/>
    </location>
    <ligand>
        <name>substrate</name>
    </ligand>
</feature>
<keyword evidence="9 16" id="KW-0547">Nucleotide-binding</keyword>
<feature type="binding site" evidence="16">
    <location>
        <position position="117"/>
    </location>
    <ligand>
        <name>K(+)</name>
        <dbReference type="ChEBI" id="CHEBI:29103"/>
    </ligand>
</feature>
<dbReference type="HAMAP" id="MF_01274">
    <property type="entry name" value="Pantothen_kinase_3"/>
    <property type="match status" value="1"/>
</dbReference>
<evidence type="ECO:0000256" key="9">
    <source>
        <dbReference type="ARBA" id="ARBA00022741"/>
    </source>
</evidence>
<evidence type="ECO:0000256" key="15">
    <source>
        <dbReference type="ARBA" id="ARBA00040883"/>
    </source>
</evidence>
<dbReference type="RefSeq" id="WP_227475592.1">
    <property type="nucleotide sequence ID" value="NZ_JAFMPT010000001.1"/>
</dbReference>
<dbReference type="EMBL" id="JAFMPT010000001">
    <property type="protein sequence ID" value="MCC1483173.1"/>
    <property type="molecule type" value="Genomic_DNA"/>
</dbReference>
<reference evidence="18" key="2">
    <citation type="submission" date="2023-07" db="EMBL/GenBank/DDBJ databases">
        <title>Genome of Winogradskyella sp. E313.</title>
        <authorList>
            <person name="Zhou Y."/>
        </authorList>
    </citation>
    <scope>NUCLEOTIDE SEQUENCE [LARGE SCALE GENOMIC DNA]</scope>
    <source>
        <strain evidence="18">E313</strain>
    </source>
</reference>
<evidence type="ECO:0000256" key="1">
    <source>
        <dbReference type="ARBA" id="ARBA00001206"/>
    </source>
</evidence>
<evidence type="ECO:0000256" key="7">
    <source>
        <dbReference type="ARBA" id="ARBA00022490"/>
    </source>
</evidence>
<evidence type="ECO:0000313" key="18">
    <source>
        <dbReference type="Proteomes" id="UP000778797"/>
    </source>
</evidence>
<organism evidence="17 18">
    <name type="scientific">Winogradskyella immobilis</name>
    <dbReference type="NCBI Taxonomy" id="2816852"/>
    <lineage>
        <taxon>Bacteria</taxon>
        <taxon>Pseudomonadati</taxon>
        <taxon>Bacteroidota</taxon>
        <taxon>Flavobacteriia</taxon>
        <taxon>Flavobacteriales</taxon>
        <taxon>Flavobacteriaceae</taxon>
        <taxon>Winogradskyella</taxon>
    </lineage>
</organism>
<dbReference type="SUPFAM" id="SSF53067">
    <property type="entry name" value="Actin-like ATPase domain"/>
    <property type="match status" value="2"/>
</dbReference>
<comment type="function">
    <text evidence="16">Catalyzes the phosphorylation of pantothenate (Pan), the first step in CoA biosynthesis.</text>
</comment>
<evidence type="ECO:0000256" key="4">
    <source>
        <dbReference type="ARBA" id="ARBA00005225"/>
    </source>
</evidence>
<evidence type="ECO:0000256" key="3">
    <source>
        <dbReference type="ARBA" id="ARBA00004496"/>
    </source>
</evidence>
<dbReference type="NCBIfam" id="NF009853">
    <property type="entry name" value="PRK13320.1-5"/>
    <property type="match status" value="1"/>
</dbReference>
<feature type="binding site" evidence="16">
    <location>
        <position position="172"/>
    </location>
    <ligand>
        <name>substrate</name>
    </ligand>
</feature>
<accession>A0ABS8EIZ6</accession>
<keyword evidence="8 16" id="KW-0808">Transferase</keyword>
<comment type="catalytic activity">
    <reaction evidence="1 16">
        <text>(R)-pantothenate + ATP = (R)-4'-phosphopantothenate + ADP + H(+)</text>
        <dbReference type="Rhea" id="RHEA:16373"/>
        <dbReference type="ChEBI" id="CHEBI:10986"/>
        <dbReference type="ChEBI" id="CHEBI:15378"/>
        <dbReference type="ChEBI" id="CHEBI:29032"/>
        <dbReference type="ChEBI" id="CHEBI:30616"/>
        <dbReference type="ChEBI" id="CHEBI:456216"/>
        <dbReference type="EC" id="2.7.1.33"/>
    </reaction>
</comment>
<evidence type="ECO:0000256" key="5">
    <source>
        <dbReference type="ARBA" id="ARBA00011738"/>
    </source>
</evidence>
<sequence length="242" mass="26841">MNLVIDVGNTFIKFAVFGRETLEHKVRFKSSHFIAEFKAVKEAYPNLKRAIISSVGNLKADCIELATENIDLITLDAKTKLPFINSYKTPKTLGVDRIALVSASVKEFPKKNVLIIDAGTCVTYDFITDKNEYLGGAISPGIRLRYQTLHNLTANLPLLKTSQPENIIGNTTESAIHSGIVNGIIKEIDGVIDEYRHKYSDLTIILTGGDAKFLSNQLKNSIFANSNFLLEGLNFILEFNSK</sequence>
<evidence type="ECO:0000256" key="13">
    <source>
        <dbReference type="ARBA" id="ARBA00022993"/>
    </source>
</evidence>
<dbReference type="Gene3D" id="3.30.420.40">
    <property type="match status" value="2"/>
</dbReference>
<comment type="cofactor">
    <cofactor evidence="16">
        <name>NH4(+)</name>
        <dbReference type="ChEBI" id="CHEBI:28938"/>
    </cofactor>
    <cofactor evidence="16">
        <name>K(+)</name>
        <dbReference type="ChEBI" id="CHEBI:29103"/>
    </cofactor>
    <text evidence="16">A monovalent cation. Ammonium or potassium.</text>
</comment>
<evidence type="ECO:0000256" key="6">
    <source>
        <dbReference type="ARBA" id="ARBA00012102"/>
    </source>
</evidence>
<evidence type="ECO:0000256" key="10">
    <source>
        <dbReference type="ARBA" id="ARBA00022777"/>
    </source>
</evidence>
<dbReference type="Proteomes" id="UP000778797">
    <property type="component" value="Unassembled WGS sequence"/>
</dbReference>
<comment type="similarity">
    <text evidence="14 16">Belongs to the type III pantothenate kinase family.</text>
</comment>
<dbReference type="GO" id="GO:0016301">
    <property type="term" value="F:kinase activity"/>
    <property type="evidence" value="ECO:0007669"/>
    <property type="project" value="UniProtKB-KW"/>
</dbReference>
<comment type="subcellular location">
    <subcellularLocation>
        <location evidence="3 16">Cytoplasm</location>
    </subcellularLocation>
</comment>
<protein>
    <recommendedName>
        <fullName evidence="15 16">Type III pantothenate kinase</fullName>
        <ecNumber evidence="6 16">2.7.1.33</ecNumber>
    </recommendedName>
    <alternativeName>
        <fullName evidence="16">PanK-III</fullName>
    </alternativeName>
    <alternativeName>
        <fullName evidence="16">Pantothenic acid kinase</fullName>
    </alternativeName>
</protein>
<keyword evidence="10 16" id="KW-0418">Kinase</keyword>
<comment type="pathway">
    <text evidence="4 16">Cofactor biosynthesis; coenzyme A biosynthesis; CoA from (R)-pantothenate: step 1/5.</text>
</comment>
<feature type="binding site" evidence="16">
    <location>
        <position position="120"/>
    </location>
    <ligand>
        <name>ATP</name>
        <dbReference type="ChEBI" id="CHEBI:30616"/>
    </ligand>
</feature>
<evidence type="ECO:0000256" key="12">
    <source>
        <dbReference type="ARBA" id="ARBA00022958"/>
    </source>
</evidence>
<dbReference type="PANTHER" id="PTHR34265">
    <property type="entry name" value="TYPE III PANTOTHENATE KINASE"/>
    <property type="match status" value="1"/>
</dbReference>
<dbReference type="Pfam" id="PF03309">
    <property type="entry name" value="Pan_kinase"/>
    <property type="match status" value="1"/>
</dbReference>
<dbReference type="PANTHER" id="PTHR34265:SF1">
    <property type="entry name" value="TYPE III PANTOTHENATE KINASE"/>
    <property type="match status" value="1"/>
</dbReference>
<evidence type="ECO:0000256" key="14">
    <source>
        <dbReference type="ARBA" id="ARBA00038036"/>
    </source>
</evidence>
<proteinExistence type="inferred from homology"/>
<reference evidence="18" key="1">
    <citation type="submission" date="2021-03" db="EMBL/GenBank/DDBJ databases">
        <title>Genome of Cognatishimia sp. F0-27.</title>
        <authorList>
            <person name="Ping X."/>
        </authorList>
    </citation>
    <scope>NUCLEOTIDE SEQUENCE [LARGE SCALE GENOMIC DNA]</scope>
    <source>
        <strain evidence="18">E313</strain>
    </source>
</reference>
<dbReference type="InterPro" id="IPR043129">
    <property type="entry name" value="ATPase_NBD"/>
</dbReference>
<keyword evidence="16" id="KW-0479">Metal-binding</keyword>
<feature type="active site" description="Proton acceptor" evidence="16">
    <location>
        <position position="96"/>
    </location>
</feature>